<dbReference type="EMBL" id="CP163302">
    <property type="protein sequence ID" value="XDP44188.1"/>
    <property type="molecule type" value="Genomic_DNA"/>
</dbReference>
<name>A0AB39L0C2_9MICC</name>
<organism evidence="1">
    <name type="scientific">Sinomonas puerhi</name>
    <dbReference type="NCBI Taxonomy" id="3238584"/>
    <lineage>
        <taxon>Bacteria</taxon>
        <taxon>Bacillati</taxon>
        <taxon>Actinomycetota</taxon>
        <taxon>Actinomycetes</taxon>
        <taxon>Micrococcales</taxon>
        <taxon>Micrococcaceae</taxon>
        <taxon>Sinomonas</taxon>
    </lineage>
</organism>
<dbReference type="AlphaFoldDB" id="A0AB39L0C2"/>
<reference evidence="1" key="1">
    <citation type="submission" date="2024-07" db="EMBL/GenBank/DDBJ databases">
        <authorList>
            <person name="fu j."/>
        </authorList>
    </citation>
    <scope>NUCLEOTIDE SEQUENCE</scope>
    <source>
        <strain evidence="1">P10A9</strain>
    </source>
</reference>
<evidence type="ECO:0000313" key="1">
    <source>
        <dbReference type="EMBL" id="XDP44188.1"/>
    </source>
</evidence>
<accession>A0AB39L0C2</accession>
<evidence type="ECO:0008006" key="2">
    <source>
        <dbReference type="Google" id="ProtNLM"/>
    </source>
</evidence>
<dbReference type="RefSeq" id="WP_369044970.1">
    <property type="nucleotide sequence ID" value="NZ_CP163302.1"/>
</dbReference>
<proteinExistence type="predicted"/>
<dbReference type="KEGG" id="spue:AB5L97_12960"/>
<sequence>MEDKATLAAAAGRAAAWATTAQGTLDTARANLRSTLRAAWIAGTTPTQATVDTQADAVNRAEAELYAANALVSELSQSVNYA</sequence>
<gene>
    <name evidence="1" type="ORF">AB5L97_12960</name>
</gene>
<protein>
    <recommendedName>
        <fullName evidence="2">Outer membrane efflux protein</fullName>
    </recommendedName>
</protein>